<evidence type="ECO:0000256" key="1">
    <source>
        <dbReference type="SAM" id="SignalP"/>
    </source>
</evidence>
<evidence type="ECO:0000313" key="3">
    <source>
        <dbReference type="Proteomes" id="UP001242021"/>
    </source>
</evidence>
<name>A0AAJ6G6U4_BRAPL</name>
<gene>
    <name evidence="2" type="ORF">NEH99_07680</name>
</gene>
<keyword evidence="1" id="KW-0732">Signal</keyword>
<organism evidence="2 3">
    <name type="scientific">Brachyspira pilosicoli</name>
    <name type="common">Serpulina pilosicoli</name>
    <dbReference type="NCBI Taxonomy" id="52584"/>
    <lineage>
        <taxon>Bacteria</taxon>
        <taxon>Pseudomonadati</taxon>
        <taxon>Spirochaetota</taxon>
        <taxon>Spirochaetia</taxon>
        <taxon>Brachyspirales</taxon>
        <taxon>Brachyspiraceae</taxon>
        <taxon>Brachyspira</taxon>
    </lineage>
</organism>
<accession>A0AAJ6G6U4</accession>
<dbReference type="AlphaFoldDB" id="A0AAJ6G6U4"/>
<dbReference type="EMBL" id="CP098754">
    <property type="protein sequence ID" value="WIH94167.1"/>
    <property type="molecule type" value="Genomic_DNA"/>
</dbReference>
<proteinExistence type="predicted"/>
<sequence>MKKLQYLLVCILIFTIVACSSKNNDITNPISNANLNDNNGNNAKIITTSYTIHGIDEKYNGSWKFFNADDKGNIPVDITIKDGGVSGLVISNGQSQNAVSFTKEHIYSTPTPEENQYYDRYFGYIISDGTWVGEIHFPTYDDETVGYVYVTNKSTSEIIIGMINKDASVKDGIDNDKFYGIYIVNDNGKERKLEIKADFLTYSENGEVKVKVPSKFFTGMVGDNFKGYSVLEGILYSGIWINSDNNTWTPSKGLYFEYYDYNNKLEIQLKEDGTPISAKYNKKTTTISPDNLTYTRQ</sequence>
<dbReference type="PROSITE" id="PS51257">
    <property type="entry name" value="PROKAR_LIPOPROTEIN"/>
    <property type="match status" value="1"/>
</dbReference>
<evidence type="ECO:0008006" key="4">
    <source>
        <dbReference type="Google" id="ProtNLM"/>
    </source>
</evidence>
<dbReference type="Proteomes" id="UP001242021">
    <property type="component" value="Chromosome"/>
</dbReference>
<protein>
    <recommendedName>
        <fullName evidence="4">Lipoprotein</fullName>
    </recommendedName>
</protein>
<reference evidence="2" key="1">
    <citation type="submission" date="2022-06" db="EMBL/GenBank/DDBJ databases">
        <title>Brachyspira pilosicoli from pigs in Switzerland.</title>
        <authorList>
            <person name="Schmitt S."/>
            <person name="Arnold M."/>
            <person name="Rossano A."/>
            <person name="Perreten V."/>
        </authorList>
    </citation>
    <scope>NUCLEOTIDE SEQUENCE</scope>
    <source>
        <strain evidence="2">MEI4028</strain>
    </source>
</reference>
<feature type="chain" id="PRO_5042562378" description="Lipoprotein" evidence="1">
    <location>
        <begin position="22"/>
        <end position="297"/>
    </location>
</feature>
<evidence type="ECO:0000313" key="2">
    <source>
        <dbReference type="EMBL" id="WIH94167.1"/>
    </source>
</evidence>
<dbReference type="RefSeq" id="WP_284602418.1">
    <property type="nucleotide sequence ID" value="NZ_CP098752.1"/>
</dbReference>
<feature type="signal peptide" evidence="1">
    <location>
        <begin position="1"/>
        <end position="21"/>
    </location>
</feature>